<gene>
    <name evidence="3" type="ORF">GO594_04135</name>
</gene>
<dbReference type="RefSeq" id="WP_160479991.1">
    <property type="nucleotide sequence ID" value="NZ_WTFN01000006.1"/>
</dbReference>
<feature type="compositionally biased region" description="Basic and acidic residues" evidence="1">
    <location>
        <begin position="37"/>
        <end position="47"/>
    </location>
</feature>
<evidence type="ECO:0000256" key="1">
    <source>
        <dbReference type="SAM" id="MobiDB-lite"/>
    </source>
</evidence>
<evidence type="ECO:0000313" key="3">
    <source>
        <dbReference type="EMBL" id="MWK55152.1"/>
    </source>
</evidence>
<reference evidence="3 4" key="1">
    <citation type="submission" date="2019-12" db="EMBL/GenBank/DDBJ databases">
        <title>Draft genome sequence of Pseudomonas otitidis recovered from a chicken carcass.</title>
        <authorList>
            <person name="Vieira T.R."/>
            <person name="Oliviera E.F.C."/>
            <person name="Silva N.M.V."/>
            <person name="Sambrano G.E."/>
            <person name="Cibulski S.P."/>
            <person name="Cardoso M.R.I."/>
        </authorList>
    </citation>
    <scope>NUCLEOTIDE SEQUENCE [LARGE SCALE GENOMIC DNA]</scope>
    <source>
        <strain evidence="3 4">25_K</strain>
    </source>
</reference>
<evidence type="ECO:0000313" key="4">
    <source>
        <dbReference type="Proteomes" id="UP000461288"/>
    </source>
</evidence>
<dbReference type="AlphaFoldDB" id="A0A7X3H4M9"/>
<dbReference type="EMBL" id="WTFN01000006">
    <property type="protein sequence ID" value="MWK55152.1"/>
    <property type="molecule type" value="Genomic_DNA"/>
</dbReference>
<proteinExistence type="predicted"/>
<dbReference type="Proteomes" id="UP000461288">
    <property type="component" value="Unassembled WGS sequence"/>
</dbReference>
<name>A0A7X3H4M9_9GAMM</name>
<feature type="compositionally biased region" description="Basic and acidic residues" evidence="1">
    <location>
        <begin position="1"/>
        <end position="23"/>
    </location>
</feature>
<evidence type="ECO:0000256" key="2">
    <source>
        <dbReference type="SAM" id="Phobius"/>
    </source>
</evidence>
<keyword evidence="2" id="KW-1133">Transmembrane helix</keyword>
<keyword evidence="2" id="KW-0472">Membrane</keyword>
<organism evidence="3 4">
    <name type="scientific">Metapseudomonas otitidis</name>
    <dbReference type="NCBI Taxonomy" id="319939"/>
    <lineage>
        <taxon>Bacteria</taxon>
        <taxon>Pseudomonadati</taxon>
        <taxon>Pseudomonadota</taxon>
        <taxon>Gammaproteobacteria</taxon>
        <taxon>Pseudomonadales</taxon>
        <taxon>Pseudomonadaceae</taxon>
        <taxon>Metapseudomonas</taxon>
    </lineage>
</organism>
<keyword evidence="2" id="KW-0812">Transmembrane</keyword>
<feature type="transmembrane region" description="Helical" evidence="2">
    <location>
        <begin position="78"/>
        <end position="98"/>
    </location>
</feature>
<feature type="region of interest" description="Disordered" evidence="1">
    <location>
        <begin position="1"/>
        <end position="54"/>
    </location>
</feature>
<sequence length="99" mass="11176">MGLEDRDWFQQARAERDGKEWKRPGGRAKPADMPPAPKEKSPVERINRPVKSRTPPSYVHLQAQEILDARNSKSPPSFFVAALVFAVLSIGVALFYHYA</sequence>
<accession>A0A7X3H4M9</accession>
<comment type="caution">
    <text evidence="3">The sequence shown here is derived from an EMBL/GenBank/DDBJ whole genome shotgun (WGS) entry which is preliminary data.</text>
</comment>
<protein>
    <submittedName>
        <fullName evidence="3">Uncharacterized protein</fullName>
    </submittedName>
</protein>